<dbReference type="OrthoDB" id="2330750at2759"/>
<dbReference type="AlphaFoldDB" id="A0A9P6X1U7"/>
<dbReference type="Proteomes" id="UP000716291">
    <property type="component" value="Unassembled WGS sequence"/>
</dbReference>
<protein>
    <submittedName>
        <fullName evidence="2">Uncharacterized protein</fullName>
    </submittedName>
</protein>
<sequence length="308" mass="34790">MSSTQQYTCPWPTSHAPTNGSIKSAHSNSEDCLGLVTLSELKQGELYIIKIKLVTIALFQGWQDEVCCFYVLRTDLADLLRWSEARYLPNNFDAYYAFDEAGNPPIHLWTKQLKATMPSNWFSIFEEAKMMQKQWHMSYSQPESSYCGETTPTYDSSAIESPYQETSEYTCDNTDEIDHNVKLVENKTLFIASNKKPPVSPMIQTKTEGSSHPPSNLQGPSSSITQSVLPRSSSLPSSENKSTVQDRKTEIPVLPLHTSINESAVTSPLDIDTFFDLRTTLAFFDNNMMDQLNDMDSYDRNKKILNSA</sequence>
<keyword evidence="3" id="KW-1185">Reference proteome</keyword>
<dbReference type="EMBL" id="JAANQT010002047">
    <property type="protein sequence ID" value="KAG1303273.1"/>
    <property type="molecule type" value="Genomic_DNA"/>
</dbReference>
<accession>A0A9P6X1U7</accession>
<feature type="compositionally biased region" description="Low complexity" evidence="1">
    <location>
        <begin position="227"/>
        <end position="238"/>
    </location>
</feature>
<feature type="region of interest" description="Disordered" evidence="1">
    <location>
        <begin position="195"/>
        <end position="249"/>
    </location>
</feature>
<evidence type="ECO:0000256" key="1">
    <source>
        <dbReference type="SAM" id="MobiDB-lite"/>
    </source>
</evidence>
<reference evidence="2" key="1">
    <citation type="journal article" date="2020" name="Microb. Genom.">
        <title>Genetic diversity of clinical and environmental Mucorales isolates obtained from an investigation of mucormycosis cases among solid organ transplant recipients.</title>
        <authorList>
            <person name="Nguyen M.H."/>
            <person name="Kaul D."/>
            <person name="Muto C."/>
            <person name="Cheng S.J."/>
            <person name="Richter R.A."/>
            <person name="Bruno V.M."/>
            <person name="Liu G."/>
            <person name="Beyhan S."/>
            <person name="Sundermann A.J."/>
            <person name="Mounaud S."/>
            <person name="Pasculle A.W."/>
            <person name="Nierman W.C."/>
            <person name="Driscoll E."/>
            <person name="Cumbie R."/>
            <person name="Clancy C.J."/>
            <person name="Dupont C.L."/>
        </authorList>
    </citation>
    <scope>NUCLEOTIDE SEQUENCE</scope>
    <source>
        <strain evidence="2">GL11</strain>
    </source>
</reference>
<organism evidence="2 3">
    <name type="scientific">Rhizopus oryzae</name>
    <name type="common">Mucormycosis agent</name>
    <name type="synonym">Rhizopus arrhizus var. delemar</name>
    <dbReference type="NCBI Taxonomy" id="64495"/>
    <lineage>
        <taxon>Eukaryota</taxon>
        <taxon>Fungi</taxon>
        <taxon>Fungi incertae sedis</taxon>
        <taxon>Mucoromycota</taxon>
        <taxon>Mucoromycotina</taxon>
        <taxon>Mucoromycetes</taxon>
        <taxon>Mucorales</taxon>
        <taxon>Mucorineae</taxon>
        <taxon>Rhizopodaceae</taxon>
        <taxon>Rhizopus</taxon>
    </lineage>
</organism>
<evidence type="ECO:0000313" key="2">
    <source>
        <dbReference type="EMBL" id="KAG1303273.1"/>
    </source>
</evidence>
<proteinExistence type="predicted"/>
<comment type="caution">
    <text evidence="2">The sequence shown here is derived from an EMBL/GenBank/DDBJ whole genome shotgun (WGS) entry which is preliminary data.</text>
</comment>
<name>A0A9P6X1U7_RHIOR</name>
<evidence type="ECO:0000313" key="3">
    <source>
        <dbReference type="Proteomes" id="UP000716291"/>
    </source>
</evidence>
<gene>
    <name evidence="2" type="ORF">G6F64_010211</name>
</gene>
<feature type="compositionally biased region" description="Polar residues" evidence="1">
    <location>
        <begin position="202"/>
        <end position="226"/>
    </location>
</feature>